<dbReference type="Proteomes" id="UP000257109">
    <property type="component" value="Unassembled WGS sequence"/>
</dbReference>
<dbReference type="OrthoDB" id="1748993at2759"/>
<accession>A0A371I518</accession>
<sequence>MGQSFHHNPSDGSQDPRVHLQAFQMQVYISGGDNLLSCKLFPGMLREVAMRWFSGPPLCSIRSFSNLVFQKGLRLGPFSDCLALSKPTSMSEIRAQTKKHVEAEEDKEDRLQAERGIPTMGKKLVLRTLSRQQYNLGSSCQEKARVEKYTPLKVTKAQILREVYHLQLLDIPPPMERLLSPS</sequence>
<reference evidence="1" key="1">
    <citation type="submission" date="2018-05" db="EMBL/GenBank/DDBJ databases">
        <title>Draft genome of Mucuna pruriens seed.</title>
        <authorList>
            <person name="Nnadi N.E."/>
            <person name="Vos R."/>
            <person name="Hasami M.H."/>
            <person name="Devisetty U.K."/>
            <person name="Aguiy J.C."/>
        </authorList>
    </citation>
    <scope>NUCLEOTIDE SEQUENCE [LARGE SCALE GENOMIC DNA]</scope>
    <source>
        <strain evidence="1">JCA_2017</strain>
    </source>
</reference>
<evidence type="ECO:0000313" key="2">
    <source>
        <dbReference type="Proteomes" id="UP000257109"/>
    </source>
</evidence>
<comment type="caution">
    <text evidence="1">The sequence shown here is derived from an EMBL/GenBank/DDBJ whole genome shotgun (WGS) entry which is preliminary data.</text>
</comment>
<dbReference type="EMBL" id="QJKJ01000906">
    <property type="protein sequence ID" value="RDY10132.1"/>
    <property type="molecule type" value="Genomic_DNA"/>
</dbReference>
<proteinExistence type="predicted"/>
<evidence type="ECO:0000313" key="1">
    <source>
        <dbReference type="EMBL" id="RDY10132.1"/>
    </source>
</evidence>
<gene>
    <name evidence="1" type="ORF">CR513_05410</name>
</gene>
<name>A0A371I518_MUCPR</name>
<feature type="non-terminal residue" evidence="1">
    <location>
        <position position="1"/>
    </location>
</feature>
<protein>
    <submittedName>
        <fullName evidence="1">Uncharacterized protein</fullName>
    </submittedName>
</protein>
<keyword evidence="2" id="KW-1185">Reference proteome</keyword>
<organism evidence="1 2">
    <name type="scientific">Mucuna pruriens</name>
    <name type="common">Velvet bean</name>
    <name type="synonym">Dolichos pruriens</name>
    <dbReference type="NCBI Taxonomy" id="157652"/>
    <lineage>
        <taxon>Eukaryota</taxon>
        <taxon>Viridiplantae</taxon>
        <taxon>Streptophyta</taxon>
        <taxon>Embryophyta</taxon>
        <taxon>Tracheophyta</taxon>
        <taxon>Spermatophyta</taxon>
        <taxon>Magnoliopsida</taxon>
        <taxon>eudicotyledons</taxon>
        <taxon>Gunneridae</taxon>
        <taxon>Pentapetalae</taxon>
        <taxon>rosids</taxon>
        <taxon>fabids</taxon>
        <taxon>Fabales</taxon>
        <taxon>Fabaceae</taxon>
        <taxon>Papilionoideae</taxon>
        <taxon>50 kb inversion clade</taxon>
        <taxon>NPAAA clade</taxon>
        <taxon>indigoferoid/millettioid clade</taxon>
        <taxon>Phaseoleae</taxon>
        <taxon>Mucuna</taxon>
    </lineage>
</organism>
<dbReference type="AlphaFoldDB" id="A0A371I518"/>